<keyword evidence="1" id="KW-0723">Serine/threonine-protein kinase</keyword>
<keyword evidence="4 7" id="KW-0547">Nucleotide-binding</keyword>
<dbReference type="Gene3D" id="3.30.200.20">
    <property type="entry name" value="Phosphorylase Kinase, domain 1"/>
    <property type="match status" value="1"/>
</dbReference>
<dbReference type="InterPro" id="IPR000961">
    <property type="entry name" value="AGC-kinase_C"/>
</dbReference>
<dbReference type="SUPFAM" id="SSF56112">
    <property type="entry name" value="Protein kinase-like (PK-like)"/>
    <property type="match status" value="1"/>
</dbReference>
<sequence length="521" mass="60989">MQNQDNNYDYLKFAQEKSILKVLEKGEQILLTCMIAKFNRKNKKQDRNFMITNQNIFNLSKTSVKRRISVSKIAAISVSVTTSEFVLHVPEEYDYRYNSNDKRDEIISTLIEVYNQINKRPMRYFELNAINLEQYTTTKEDKKKKIDRTPTENGRDLTGEQFRSMLNKNQEQVRNKTNTLYSYKKGEKVTINDFNLLKVVGRGAFGKVMLVEKKDTKEVFALKSIRKEDIIDKDQIEHTKTERVILEHCNSNFLVNLIYAFTTPEKIFFVTQFMRGGELFQHLKHSKRFDEYRAKFYCAQIALALGHLHAQNIIYRDLKPENILMDEEGNICLTDFGMAKIMRKGELAMSFCGTPEYLSPEIITGIGHSSSADWWALGIFTFEMLFALPPFYSENQDFMFNAIQNEPVKFPNHTKVTEEAKDFILKCTDKDPRIRLGSKKGIEDIKAHPWFSDIDWELLAQKKVKPPFKPNIQNWENNFDEDFVKEEPINSFVPSNNQQIVDEFQEEFEDFSYAGTKLSKQ</sequence>
<keyword evidence="6 7" id="KW-0067">ATP-binding</keyword>
<evidence type="ECO:0000259" key="8">
    <source>
        <dbReference type="PROSITE" id="PS50011"/>
    </source>
</evidence>
<dbReference type="InterPro" id="IPR045270">
    <property type="entry name" value="STKc_AGC"/>
</dbReference>
<dbReference type="GO" id="GO:0004674">
    <property type="term" value="F:protein serine/threonine kinase activity"/>
    <property type="evidence" value="ECO:0007669"/>
    <property type="project" value="UniProtKB-KW"/>
</dbReference>
<dbReference type="Gene3D" id="1.10.510.10">
    <property type="entry name" value="Transferase(Phosphotransferase) domain 1"/>
    <property type="match status" value="1"/>
</dbReference>
<dbReference type="Proteomes" id="UP000054937">
    <property type="component" value="Unassembled WGS sequence"/>
</dbReference>
<evidence type="ECO:0000256" key="3">
    <source>
        <dbReference type="ARBA" id="ARBA00022679"/>
    </source>
</evidence>
<evidence type="ECO:0000313" key="11">
    <source>
        <dbReference type="EMBL" id="KRX10725.1"/>
    </source>
</evidence>
<feature type="domain" description="AGC-kinase C-terminal" evidence="9">
    <location>
        <begin position="452"/>
        <end position="521"/>
    </location>
</feature>
<dbReference type="Pfam" id="PF00069">
    <property type="entry name" value="Pkinase"/>
    <property type="match status" value="1"/>
</dbReference>
<evidence type="ECO:0000256" key="5">
    <source>
        <dbReference type="ARBA" id="ARBA00022777"/>
    </source>
</evidence>
<evidence type="ECO:0000259" key="9">
    <source>
        <dbReference type="PROSITE" id="PS51285"/>
    </source>
</evidence>
<gene>
    <name evidence="11" type="ORF">PPERSA_03783</name>
</gene>
<dbReference type="Pfam" id="PF06017">
    <property type="entry name" value="Myosin_TH1"/>
    <property type="match status" value="1"/>
</dbReference>
<protein>
    <submittedName>
        <fullName evidence="11">Protein kinase-like domain</fullName>
    </submittedName>
</protein>
<dbReference type="PROSITE" id="PS00108">
    <property type="entry name" value="PROTEIN_KINASE_ST"/>
    <property type="match status" value="1"/>
</dbReference>
<evidence type="ECO:0000256" key="7">
    <source>
        <dbReference type="PROSITE-ProRule" id="PRU10141"/>
    </source>
</evidence>
<evidence type="ECO:0000256" key="4">
    <source>
        <dbReference type="ARBA" id="ARBA00022741"/>
    </source>
</evidence>
<evidence type="ECO:0000256" key="1">
    <source>
        <dbReference type="ARBA" id="ARBA00022527"/>
    </source>
</evidence>
<dbReference type="FunFam" id="3.30.200.20:FF:000103">
    <property type="entry name" value="Protein kinase C"/>
    <property type="match status" value="1"/>
</dbReference>
<dbReference type="SMART" id="SM00133">
    <property type="entry name" value="S_TK_X"/>
    <property type="match status" value="1"/>
</dbReference>
<evidence type="ECO:0000256" key="6">
    <source>
        <dbReference type="ARBA" id="ARBA00022840"/>
    </source>
</evidence>
<dbReference type="InParanoid" id="A0A0V0R8Z0"/>
<dbReference type="CDD" id="cd05123">
    <property type="entry name" value="STKc_AGC"/>
    <property type="match status" value="1"/>
</dbReference>
<dbReference type="GO" id="GO:0016459">
    <property type="term" value="C:myosin complex"/>
    <property type="evidence" value="ECO:0007669"/>
    <property type="project" value="InterPro"/>
</dbReference>
<dbReference type="PROSITE" id="PS00107">
    <property type="entry name" value="PROTEIN_KINASE_ATP"/>
    <property type="match status" value="1"/>
</dbReference>
<proteinExistence type="predicted"/>
<dbReference type="AlphaFoldDB" id="A0A0V0R8Z0"/>
<dbReference type="FunFam" id="1.10.510.10:FF:000008">
    <property type="entry name" value="Non-specific serine/threonine protein kinase"/>
    <property type="match status" value="1"/>
</dbReference>
<organism evidence="11 12">
    <name type="scientific">Pseudocohnilembus persalinus</name>
    <name type="common">Ciliate</name>
    <dbReference type="NCBI Taxonomy" id="266149"/>
    <lineage>
        <taxon>Eukaryota</taxon>
        <taxon>Sar</taxon>
        <taxon>Alveolata</taxon>
        <taxon>Ciliophora</taxon>
        <taxon>Intramacronucleata</taxon>
        <taxon>Oligohymenophorea</taxon>
        <taxon>Scuticociliatia</taxon>
        <taxon>Philasterida</taxon>
        <taxon>Pseudocohnilembidae</taxon>
        <taxon>Pseudocohnilembus</taxon>
    </lineage>
</organism>
<dbReference type="PROSITE" id="PS51757">
    <property type="entry name" value="TH1"/>
    <property type="match status" value="1"/>
</dbReference>
<evidence type="ECO:0000259" key="10">
    <source>
        <dbReference type="PROSITE" id="PS51757"/>
    </source>
</evidence>
<dbReference type="SMART" id="SM00220">
    <property type="entry name" value="S_TKc"/>
    <property type="match status" value="1"/>
</dbReference>
<feature type="domain" description="TH1" evidence="10">
    <location>
        <begin position="1"/>
        <end position="177"/>
    </location>
</feature>
<reference evidence="11 12" key="1">
    <citation type="journal article" date="2015" name="Sci. Rep.">
        <title>Genome of the facultative scuticociliatosis pathogen Pseudocohnilembus persalinus provides insight into its virulence through horizontal gene transfer.</title>
        <authorList>
            <person name="Xiong J."/>
            <person name="Wang G."/>
            <person name="Cheng J."/>
            <person name="Tian M."/>
            <person name="Pan X."/>
            <person name="Warren A."/>
            <person name="Jiang C."/>
            <person name="Yuan D."/>
            <person name="Miao W."/>
        </authorList>
    </citation>
    <scope>NUCLEOTIDE SEQUENCE [LARGE SCALE GENOMIC DNA]</scope>
    <source>
        <strain evidence="11">36N120E</strain>
    </source>
</reference>
<keyword evidence="2" id="KW-0597">Phosphoprotein</keyword>
<evidence type="ECO:0000256" key="2">
    <source>
        <dbReference type="ARBA" id="ARBA00022553"/>
    </source>
</evidence>
<dbReference type="PROSITE" id="PS50011">
    <property type="entry name" value="PROTEIN_KINASE_DOM"/>
    <property type="match status" value="1"/>
</dbReference>
<dbReference type="GO" id="GO:0003774">
    <property type="term" value="F:cytoskeletal motor activity"/>
    <property type="evidence" value="ECO:0007669"/>
    <property type="project" value="InterPro"/>
</dbReference>
<dbReference type="InterPro" id="IPR011009">
    <property type="entry name" value="Kinase-like_dom_sf"/>
</dbReference>
<feature type="binding site" evidence="7">
    <location>
        <position position="227"/>
    </location>
    <ligand>
        <name>ATP</name>
        <dbReference type="ChEBI" id="CHEBI:30616"/>
    </ligand>
</feature>
<dbReference type="OrthoDB" id="283727at2759"/>
<accession>A0A0V0R8Z0</accession>
<comment type="caution">
    <text evidence="11">The sequence shown here is derived from an EMBL/GenBank/DDBJ whole genome shotgun (WGS) entry which is preliminary data.</text>
</comment>
<keyword evidence="12" id="KW-1185">Reference proteome</keyword>
<dbReference type="EMBL" id="LDAU01000023">
    <property type="protein sequence ID" value="KRX10725.1"/>
    <property type="molecule type" value="Genomic_DNA"/>
</dbReference>
<evidence type="ECO:0000313" key="12">
    <source>
        <dbReference type="Proteomes" id="UP000054937"/>
    </source>
</evidence>
<keyword evidence="3" id="KW-0808">Transferase</keyword>
<dbReference type="PROSITE" id="PS51285">
    <property type="entry name" value="AGC_KINASE_CTER"/>
    <property type="match status" value="1"/>
</dbReference>
<dbReference type="GO" id="GO:0005524">
    <property type="term" value="F:ATP binding"/>
    <property type="evidence" value="ECO:0007669"/>
    <property type="project" value="UniProtKB-UniRule"/>
</dbReference>
<feature type="domain" description="Protein kinase" evidence="8">
    <location>
        <begin position="194"/>
        <end position="451"/>
    </location>
</feature>
<dbReference type="PANTHER" id="PTHR24351">
    <property type="entry name" value="RIBOSOMAL PROTEIN S6 KINASE"/>
    <property type="match status" value="1"/>
</dbReference>
<dbReference type="InterPro" id="IPR000719">
    <property type="entry name" value="Prot_kinase_dom"/>
</dbReference>
<keyword evidence="5 11" id="KW-0418">Kinase</keyword>
<name>A0A0V0R8Z0_PSEPJ</name>
<dbReference type="InterPro" id="IPR017441">
    <property type="entry name" value="Protein_kinase_ATP_BS"/>
</dbReference>
<dbReference type="OMA" id="ILLTCMI"/>
<dbReference type="InterPro" id="IPR010926">
    <property type="entry name" value="Myosin_TH1"/>
</dbReference>
<dbReference type="InterPro" id="IPR008271">
    <property type="entry name" value="Ser/Thr_kinase_AS"/>
</dbReference>